<keyword evidence="4" id="KW-1185">Reference proteome</keyword>
<dbReference type="AlphaFoldDB" id="A0A9N9N9G1"/>
<organism evidence="3 4">
    <name type="scientific">Dentiscutata erythropus</name>
    <dbReference type="NCBI Taxonomy" id="1348616"/>
    <lineage>
        <taxon>Eukaryota</taxon>
        <taxon>Fungi</taxon>
        <taxon>Fungi incertae sedis</taxon>
        <taxon>Mucoromycota</taxon>
        <taxon>Glomeromycotina</taxon>
        <taxon>Glomeromycetes</taxon>
        <taxon>Diversisporales</taxon>
        <taxon>Gigasporaceae</taxon>
        <taxon>Dentiscutata</taxon>
    </lineage>
</organism>
<dbReference type="OrthoDB" id="2496288at2759"/>
<dbReference type="InterPro" id="IPR009071">
    <property type="entry name" value="HMG_box_dom"/>
</dbReference>
<evidence type="ECO:0000313" key="4">
    <source>
        <dbReference type="Proteomes" id="UP000789405"/>
    </source>
</evidence>
<evidence type="ECO:0000313" key="3">
    <source>
        <dbReference type="EMBL" id="CAG8714488.1"/>
    </source>
</evidence>
<dbReference type="InterPro" id="IPR036910">
    <property type="entry name" value="HMG_box_dom_sf"/>
</dbReference>
<dbReference type="GO" id="GO:0005634">
    <property type="term" value="C:nucleus"/>
    <property type="evidence" value="ECO:0007669"/>
    <property type="project" value="UniProtKB-UniRule"/>
</dbReference>
<sequence length="269" mass="30797">MAKLSIADKLDELDISGGNSFPNQDLSFLNRFSLIKGLGELCREIVTENEQNQGASYNFYKNLRLVESCQEIVGLAELCQGSTPTLQLTFTANQLNGSLTTSTDTALFDSMFNSSYLEFEENQSAPIMPLCIIPYNINSANRSVCKKSKTKIKKSTKPPNAFIFFRKEKLQEINEIIPNITQGDASKIISLMWHNKPLEERLNFEKKLQEVKEIISNITLSDAFKIISLMWHNEPSEEHLKFEKKAKEAKNKHIMKYPEYYNQQKPKVK</sequence>
<dbReference type="SUPFAM" id="SSF47095">
    <property type="entry name" value="HMG-box"/>
    <property type="match status" value="2"/>
</dbReference>
<feature type="DNA-binding region" description="HMG box" evidence="1">
    <location>
        <begin position="155"/>
        <end position="261"/>
    </location>
</feature>
<dbReference type="SMART" id="SM00398">
    <property type="entry name" value="HMG"/>
    <property type="match status" value="1"/>
</dbReference>
<gene>
    <name evidence="3" type="ORF">DERYTH_LOCUS13832</name>
</gene>
<accession>A0A9N9N9G1</accession>
<dbReference type="PROSITE" id="PS50118">
    <property type="entry name" value="HMG_BOX_2"/>
    <property type="match status" value="1"/>
</dbReference>
<name>A0A9N9N9G1_9GLOM</name>
<dbReference type="Gene3D" id="1.10.30.10">
    <property type="entry name" value="High mobility group box domain"/>
    <property type="match status" value="2"/>
</dbReference>
<keyword evidence="1" id="KW-0539">Nucleus</keyword>
<evidence type="ECO:0000256" key="1">
    <source>
        <dbReference type="PROSITE-ProRule" id="PRU00267"/>
    </source>
</evidence>
<protein>
    <submittedName>
        <fullName evidence="3">27237_t:CDS:1</fullName>
    </submittedName>
</protein>
<keyword evidence="1" id="KW-0238">DNA-binding</keyword>
<feature type="domain" description="HMG box" evidence="2">
    <location>
        <begin position="155"/>
        <end position="261"/>
    </location>
</feature>
<evidence type="ECO:0000259" key="2">
    <source>
        <dbReference type="PROSITE" id="PS50118"/>
    </source>
</evidence>
<dbReference type="Pfam" id="PF00505">
    <property type="entry name" value="HMG_box"/>
    <property type="match status" value="1"/>
</dbReference>
<proteinExistence type="predicted"/>
<dbReference type="GO" id="GO:0003677">
    <property type="term" value="F:DNA binding"/>
    <property type="evidence" value="ECO:0007669"/>
    <property type="project" value="UniProtKB-UniRule"/>
</dbReference>
<reference evidence="3" key="1">
    <citation type="submission" date="2021-06" db="EMBL/GenBank/DDBJ databases">
        <authorList>
            <person name="Kallberg Y."/>
            <person name="Tangrot J."/>
            <person name="Rosling A."/>
        </authorList>
    </citation>
    <scope>NUCLEOTIDE SEQUENCE</scope>
    <source>
        <strain evidence="3">MA453B</strain>
    </source>
</reference>
<comment type="caution">
    <text evidence="3">The sequence shown here is derived from an EMBL/GenBank/DDBJ whole genome shotgun (WGS) entry which is preliminary data.</text>
</comment>
<dbReference type="Proteomes" id="UP000789405">
    <property type="component" value="Unassembled WGS sequence"/>
</dbReference>
<dbReference type="EMBL" id="CAJVPY010009998">
    <property type="protein sequence ID" value="CAG8714488.1"/>
    <property type="molecule type" value="Genomic_DNA"/>
</dbReference>